<evidence type="ECO:0000313" key="3">
    <source>
        <dbReference type="EMBL" id="PON54883.1"/>
    </source>
</evidence>
<dbReference type="AlphaFoldDB" id="A0A2P5C1E1"/>
<sequence>KPSNSAHDFVDHIRSLHEDIRRKIALSNEKYKISADLHRRHQEFNEGDYVMVRVAPERFPKHAVKKLHAHFIGPFPVIRKLCANAYMLDLPPNLSISLIFNIADLSPYHGTFEPPVLLSSVSHPSTKVPPIPTTDVPHDAIMDVLEDEFVTSSNGGFRRFLVRWKDRSSTDDAWIIEEEFRRIDPVLLEHYLENYSPESSSFQPGGNDEASRRPLKIYTRRKYRN</sequence>
<keyword evidence="4" id="KW-1185">Reference proteome</keyword>
<feature type="domain" description="Chromo" evidence="2">
    <location>
        <begin position="139"/>
        <end position="203"/>
    </location>
</feature>
<keyword evidence="3" id="KW-0489">Methyltransferase</keyword>
<evidence type="ECO:0000313" key="4">
    <source>
        <dbReference type="Proteomes" id="UP000237000"/>
    </source>
</evidence>
<dbReference type="EMBL" id="JXTC01000426">
    <property type="protein sequence ID" value="PON54883.1"/>
    <property type="molecule type" value="Genomic_DNA"/>
</dbReference>
<dbReference type="SUPFAM" id="SSF54160">
    <property type="entry name" value="Chromo domain-like"/>
    <property type="match status" value="1"/>
</dbReference>
<dbReference type="PROSITE" id="PS50013">
    <property type="entry name" value="CHROMO_2"/>
    <property type="match status" value="1"/>
</dbReference>
<feature type="non-terminal residue" evidence="3">
    <location>
        <position position="1"/>
    </location>
</feature>
<dbReference type="InterPro" id="IPR016197">
    <property type="entry name" value="Chromo-like_dom_sf"/>
</dbReference>
<dbReference type="GO" id="GO:0032259">
    <property type="term" value="P:methylation"/>
    <property type="evidence" value="ECO:0007669"/>
    <property type="project" value="UniProtKB-KW"/>
</dbReference>
<reference evidence="4" key="1">
    <citation type="submission" date="2016-06" db="EMBL/GenBank/DDBJ databases">
        <title>Parallel loss of symbiosis genes in relatives of nitrogen-fixing non-legume Parasponia.</title>
        <authorList>
            <person name="Van Velzen R."/>
            <person name="Holmer R."/>
            <person name="Bu F."/>
            <person name="Rutten L."/>
            <person name="Van Zeijl A."/>
            <person name="Liu W."/>
            <person name="Santuari L."/>
            <person name="Cao Q."/>
            <person name="Sharma T."/>
            <person name="Shen D."/>
            <person name="Roswanjaya Y."/>
            <person name="Wardhani T."/>
            <person name="Kalhor M.S."/>
            <person name="Jansen J."/>
            <person name="Van den Hoogen J."/>
            <person name="Gungor B."/>
            <person name="Hartog M."/>
            <person name="Hontelez J."/>
            <person name="Verver J."/>
            <person name="Yang W.-C."/>
            <person name="Schijlen E."/>
            <person name="Repin R."/>
            <person name="Schilthuizen M."/>
            <person name="Schranz E."/>
            <person name="Heidstra R."/>
            <person name="Miyata K."/>
            <person name="Fedorova E."/>
            <person name="Kohlen W."/>
            <person name="Bisseling T."/>
            <person name="Smit S."/>
            <person name="Geurts R."/>
        </authorList>
    </citation>
    <scope>NUCLEOTIDE SEQUENCE [LARGE SCALE GENOMIC DNA]</scope>
    <source>
        <strain evidence="4">cv. RG33-2</strain>
    </source>
</reference>
<dbReference type="OrthoDB" id="1648721at2759"/>
<evidence type="ECO:0000256" key="1">
    <source>
        <dbReference type="SAM" id="MobiDB-lite"/>
    </source>
</evidence>
<dbReference type="Pfam" id="PF24626">
    <property type="entry name" value="SH3_Tf2-1"/>
    <property type="match status" value="1"/>
</dbReference>
<feature type="region of interest" description="Disordered" evidence="1">
    <location>
        <begin position="197"/>
        <end position="225"/>
    </location>
</feature>
<keyword evidence="3" id="KW-0808">Transferase</keyword>
<dbReference type="InterPro" id="IPR000953">
    <property type="entry name" value="Chromo/chromo_shadow_dom"/>
</dbReference>
<dbReference type="InterPro" id="IPR056924">
    <property type="entry name" value="SH3_Tf2-1"/>
</dbReference>
<protein>
    <submittedName>
        <fullName evidence="3">Histone H3-K9 methyltransferase</fullName>
    </submittedName>
</protein>
<dbReference type="Proteomes" id="UP000237000">
    <property type="component" value="Unassembled WGS sequence"/>
</dbReference>
<proteinExistence type="predicted"/>
<comment type="caution">
    <text evidence="3">The sequence shown here is derived from an EMBL/GenBank/DDBJ whole genome shotgun (WGS) entry which is preliminary data.</text>
</comment>
<dbReference type="GO" id="GO:0008168">
    <property type="term" value="F:methyltransferase activity"/>
    <property type="evidence" value="ECO:0007669"/>
    <property type="project" value="UniProtKB-KW"/>
</dbReference>
<dbReference type="InParanoid" id="A0A2P5C1E1"/>
<organism evidence="3 4">
    <name type="scientific">Trema orientale</name>
    <name type="common">Charcoal tree</name>
    <name type="synonym">Celtis orientalis</name>
    <dbReference type="NCBI Taxonomy" id="63057"/>
    <lineage>
        <taxon>Eukaryota</taxon>
        <taxon>Viridiplantae</taxon>
        <taxon>Streptophyta</taxon>
        <taxon>Embryophyta</taxon>
        <taxon>Tracheophyta</taxon>
        <taxon>Spermatophyta</taxon>
        <taxon>Magnoliopsida</taxon>
        <taxon>eudicotyledons</taxon>
        <taxon>Gunneridae</taxon>
        <taxon>Pentapetalae</taxon>
        <taxon>rosids</taxon>
        <taxon>fabids</taxon>
        <taxon>Rosales</taxon>
        <taxon>Cannabaceae</taxon>
        <taxon>Trema</taxon>
    </lineage>
</organism>
<evidence type="ECO:0000259" key="2">
    <source>
        <dbReference type="PROSITE" id="PS50013"/>
    </source>
</evidence>
<accession>A0A2P5C1E1</accession>
<name>A0A2P5C1E1_TREOI</name>
<feature type="compositionally biased region" description="Basic residues" evidence="1">
    <location>
        <begin position="213"/>
        <end position="225"/>
    </location>
</feature>
<gene>
    <name evidence="3" type="ORF">TorRG33x02_301160</name>
</gene>